<name>A0A368VBZ8_9BACT</name>
<organism evidence="1 2">
    <name type="scientific">Marinilabilia salmonicolor</name>
    <dbReference type="NCBI Taxonomy" id="989"/>
    <lineage>
        <taxon>Bacteria</taxon>
        <taxon>Pseudomonadati</taxon>
        <taxon>Bacteroidota</taxon>
        <taxon>Bacteroidia</taxon>
        <taxon>Marinilabiliales</taxon>
        <taxon>Marinilabiliaceae</taxon>
        <taxon>Marinilabilia</taxon>
    </lineage>
</organism>
<dbReference type="RefSeq" id="WP_114436422.1">
    <property type="nucleotide sequence ID" value="NZ_QPIZ01000003.1"/>
</dbReference>
<dbReference type="AlphaFoldDB" id="A0A368VBZ8"/>
<sequence length="962" mass="104942">MILDINKIKVPAQGRNIDYKYKIGSSVSTAFSSSQSSSAPSANSWIDNYLSYDSANNKIDFSTSIKIQDLFIEGKVNHWITDVITVDDASLQLNAKQSGVRVDSGLIIYDNDSASELSKLYYSTANQWQIDGNNIAVESWVNSNYLGINDKAKDSDKLDNLDSSQFLRSDVDDIKNGELKLTGELKAKGHVFLHAFEGENNSGTAYLQARDDSGTSDINLHLRTQKAGSIVTALRLDTSGNGSFLGNINAKGLGNFGGVIPAPEAETVNIGGQGIIGNRSAIFIHNYSSTGSIRMGIGGTINNNNKLTIDSTGVAINKGITLATEALDINGNGLFSGKGLFGSDISTTSTFVSGFAGSGWKLDAATNHLTVDNLTVRNQMDVYELVINKIRATNGSLWVSDALKITATQLIDSGARYRLFFDNDSSNKTAPFSLYDIVKAQNFDGRNVKVFVGKIDRFDSGVPVVYPLEGTPWDNMTLVRIGNTSDTNRQGAIYLTSSDNGSPYIDVLDGVNSANYSGNNRLRIGKLDGISGQNGYGIWGSRNGNDTDFVISSDGYAKIAGWNFDNDYLFQDSNIYLGKDIYRVNDTNRIIIGTWSTNNYTNGRPTIRLVGSSINNYIEMYSSNSGADLRGVYNNSEVFHLSESGSQIAGWNFDNEKLNKSISGDEVRIGQLPISNQTGFSVGDGTDANIIKMFINGDGDGFFQGRKNSTIIFDLRTNGSSQIAGVNFDNSRLWTANWELKADGTATFTKGNIAGFTIENDRLYSSNVDINNNEIEIKDSGKIVFKQINDYYNRGNPSIDFWSSDTNQLVGSLMSDRQSFKLQGYSFNNPNVETTYIQINPYDIYLGGGRTRVEGFKLRPYTSDTISTNSSYPTTVSTTTYSSALVRNANGAGYINLTNGEDGQIFVVVAVDDSREVRVGGTIHGDWYTVPGGGVLMLMWVDNLYNATKSGWLRVSVIDNNW</sequence>
<comment type="caution">
    <text evidence="1">The sequence shown here is derived from an EMBL/GenBank/DDBJ whole genome shotgun (WGS) entry which is preliminary data.</text>
</comment>
<protein>
    <submittedName>
        <fullName evidence="1">Uncharacterized protein</fullName>
    </submittedName>
</protein>
<keyword evidence="2" id="KW-1185">Reference proteome</keyword>
<dbReference type="Proteomes" id="UP000252733">
    <property type="component" value="Unassembled WGS sequence"/>
</dbReference>
<evidence type="ECO:0000313" key="1">
    <source>
        <dbReference type="EMBL" id="RCW38658.1"/>
    </source>
</evidence>
<gene>
    <name evidence="1" type="ORF">DFO77_103128</name>
</gene>
<proteinExistence type="predicted"/>
<accession>A0A368VBZ8</accession>
<evidence type="ECO:0000313" key="2">
    <source>
        <dbReference type="Proteomes" id="UP000252733"/>
    </source>
</evidence>
<dbReference type="EMBL" id="QPIZ01000003">
    <property type="protein sequence ID" value="RCW38658.1"/>
    <property type="molecule type" value="Genomic_DNA"/>
</dbReference>
<reference evidence="1 2" key="1">
    <citation type="submission" date="2018-07" db="EMBL/GenBank/DDBJ databases">
        <title>Freshwater and sediment microbial communities from various areas in North America, analyzing microbe dynamics in response to fracking.</title>
        <authorList>
            <person name="Lamendella R."/>
        </authorList>
    </citation>
    <scope>NUCLEOTIDE SEQUENCE [LARGE SCALE GENOMIC DNA]</scope>
    <source>
        <strain evidence="1 2">160A</strain>
    </source>
</reference>